<organism evidence="1">
    <name type="scientific">marine sediment metagenome</name>
    <dbReference type="NCBI Taxonomy" id="412755"/>
    <lineage>
        <taxon>unclassified sequences</taxon>
        <taxon>metagenomes</taxon>
        <taxon>ecological metagenomes</taxon>
    </lineage>
</organism>
<accession>X1LUT7</accession>
<evidence type="ECO:0000313" key="1">
    <source>
        <dbReference type="EMBL" id="GAH97898.1"/>
    </source>
</evidence>
<feature type="non-terminal residue" evidence="1">
    <location>
        <position position="138"/>
    </location>
</feature>
<name>X1LUT7_9ZZZZ</name>
<dbReference type="AlphaFoldDB" id="X1LUT7"/>
<sequence length="138" mass="16143">VIIQSSFKFFNEGAVKVWRKLKPQLDLHSIQIDESKLDEYLSRLSTLEKTRDYRYPVMTMHTDDYEEITESFIRVNSRGTRLRGAELAMAQLALHWPGALVKEFEAALDNYEQANYDLEARFLMRCFVAVATGQSRFR</sequence>
<reference evidence="1" key="1">
    <citation type="journal article" date="2014" name="Front. Microbiol.">
        <title>High frequency of phylogenetically diverse reductive dehalogenase-homologous genes in deep subseafloor sedimentary metagenomes.</title>
        <authorList>
            <person name="Kawai M."/>
            <person name="Futagami T."/>
            <person name="Toyoda A."/>
            <person name="Takaki Y."/>
            <person name="Nishi S."/>
            <person name="Hori S."/>
            <person name="Arai W."/>
            <person name="Tsubouchi T."/>
            <person name="Morono Y."/>
            <person name="Uchiyama I."/>
            <person name="Ito T."/>
            <person name="Fujiyama A."/>
            <person name="Inagaki F."/>
            <person name="Takami H."/>
        </authorList>
    </citation>
    <scope>NUCLEOTIDE SEQUENCE</scope>
    <source>
        <strain evidence="1">Expedition CK06-06</strain>
    </source>
</reference>
<comment type="caution">
    <text evidence="1">The sequence shown here is derived from an EMBL/GenBank/DDBJ whole genome shotgun (WGS) entry which is preliminary data.</text>
</comment>
<protein>
    <submittedName>
        <fullName evidence="1">Uncharacterized protein</fullName>
    </submittedName>
</protein>
<proteinExistence type="predicted"/>
<feature type="non-terminal residue" evidence="1">
    <location>
        <position position="1"/>
    </location>
</feature>
<dbReference type="EMBL" id="BARU01045931">
    <property type="protein sequence ID" value="GAH97898.1"/>
    <property type="molecule type" value="Genomic_DNA"/>
</dbReference>
<gene>
    <name evidence="1" type="ORF">S03H2_69496</name>
</gene>